<protein>
    <submittedName>
        <fullName evidence="2">Rhodanese-related sulfurtransferase</fullName>
    </submittedName>
</protein>
<reference evidence="2 3" key="1">
    <citation type="journal article" date="2018" name="Front. Microbiol.">
        <title>Hydrolytic Capabilities as a Key to Environmental Success: Chitinolytic and Cellulolytic Acidobacteria From Acidic Sub-arctic Soils and Boreal Peatlands.</title>
        <authorList>
            <person name="Belova S.E."/>
            <person name="Ravin N.V."/>
            <person name="Pankratov T.A."/>
            <person name="Rakitin A.L."/>
            <person name="Ivanova A.A."/>
            <person name="Beletsky A.V."/>
            <person name="Mardanov A.V."/>
            <person name="Sinninghe Damste J.S."/>
            <person name="Dedysh S.N."/>
        </authorList>
    </citation>
    <scope>NUCLEOTIDE SEQUENCE [LARGE SCALE GENOMIC DNA]</scope>
    <source>
        <strain evidence="2 3">SBC82</strain>
    </source>
</reference>
<organism evidence="2 3">
    <name type="scientific">Acidisarcina polymorpha</name>
    <dbReference type="NCBI Taxonomy" id="2211140"/>
    <lineage>
        <taxon>Bacteria</taxon>
        <taxon>Pseudomonadati</taxon>
        <taxon>Acidobacteriota</taxon>
        <taxon>Terriglobia</taxon>
        <taxon>Terriglobales</taxon>
        <taxon>Acidobacteriaceae</taxon>
        <taxon>Acidisarcina</taxon>
    </lineage>
</organism>
<name>A0A2Z5FZW5_9BACT</name>
<dbReference type="InterPro" id="IPR036873">
    <property type="entry name" value="Rhodanese-like_dom_sf"/>
</dbReference>
<evidence type="ECO:0000313" key="3">
    <source>
        <dbReference type="Proteomes" id="UP000253606"/>
    </source>
</evidence>
<dbReference type="SUPFAM" id="SSF52821">
    <property type="entry name" value="Rhodanese/Cell cycle control phosphatase"/>
    <property type="match status" value="1"/>
</dbReference>
<keyword evidence="2" id="KW-0808">Transferase</keyword>
<dbReference type="PANTHER" id="PTHR43031">
    <property type="entry name" value="FAD-DEPENDENT OXIDOREDUCTASE"/>
    <property type="match status" value="1"/>
</dbReference>
<dbReference type="InterPro" id="IPR050229">
    <property type="entry name" value="GlpE_sulfurtransferase"/>
</dbReference>
<dbReference type="AlphaFoldDB" id="A0A2Z5FZW5"/>
<dbReference type="Pfam" id="PF00581">
    <property type="entry name" value="Rhodanese"/>
    <property type="match status" value="1"/>
</dbReference>
<dbReference type="InterPro" id="IPR001763">
    <property type="entry name" value="Rhodanese-like_dom"/>
</dbReference>
<dbReference type="PROSITE" id="PS00380">
    <property type="entry name" value="RHODANESE_1"/>
    <property type="match status" value="1"/>
</dbReference>
<proteinExistence type="predicted"/>
<gene>
    <name evidence="2" type="ORF">ACPOL_3017</name>
</gene>
<dbReference type="EMBL" id="CP030840">
    <property type="protein sequence ID" value="AXC12319.1"/>
    <property type="molecule type" value="Genomic_DNA"/>
</dbReference>
<evidence type="ECO:0000313" key="2">
    <source>
        <dbReference type="EMBL" id="AXC12319.1"/>
    </source>
</evidence>
<dbReference type="PROSITE" id="PS50206">
    <property type="entry name" value="RHODANESE_3"/>
    <property type="match status" value="1"/>
</dbReference>
<dbReference type="PANTHER" id="PTHR43031:SF1">
    <property type="entry name" value="PYRIDINE NUCLEOTIDE-DISULPHIDE OXIDOREDUCTASE"/>
    <property type="match status" value="1"/>
</dbReference>
<keyword evidence="3" id="KW-1185">Reference proteome</keyword>
<accession>A0A2Z5FZW5</accession>
<dbReference type="RefSeq" id="WP_114207563.1">
    <property type="nucleotide sequence ID" value="NZ_CP030840.1"/>
</dbReference>
<dbReference type="SMART" id="SM00450">
    <property type="entry name" value="RHOD"/>
    <property type="match status" value="1"/>
</dbReference>
<sequence length="174" mass="18780">MSTLTSPQSELAPGACGCDKDDVCTLEDAVGQTSRGQTPFAETSSRSRVLEVATAPSRYAFEHFSRKLEFETDCSDVNSAFVSGAVDFVLLDVRSAQLYRNGHVPGAVSVPVLSISEERMMEFPLHTHFVVYCAGPHCNGANKAAIRLARLGRPVKEMIGGVTGWLDEGLTLEK</sequence>
<dbReference type="Proteomes" id="UP000253606">
    <property type="component" value="Chromosome"/>
</dbReference>
<feature type="domain" description="Rhodanese" evidence="1">
    <location>
        <begin position="84"/>
        <end position="174"/>
    </location>
</feature>
<dbReference type="InterPro" id="IPR001307">
    <property type="entry name" value="Thiosulphate_STrfase_CS"/>
</dbReference>
<dbReference type="OrthoDB" id="9800872at2"/>
<dbReference type="KEGG" id="abas:ACPOL_3017"/>
<evidence type="ECO:0000259" key="1">
    <source>
        <dbReference type="PROSITE" id="PS50206"/>
    </source>
</evidence>
<dbReference type="Gene3D" id="3.40.250.10">
    <property type="entry name" value="Rhodanese-like domain"/>
    <property type="match status" value="1"/>
</dbReference>
<dbReference type="GO" id="GO:0004792">
    <property type="term" value="F:thiosulfate-cyanide sulfurtransferase activity"/>
    <property type="evidence" value="ECO:0007669"/>
    <property type="project" value="InterPro"/>
</dbReference>